<gene>
    <name evidence="2" type="ORF">JOF56_003055</name>
</gene>
<evidence type="ECO:0000313" key="2">
    <source>
        <dbReference type="EMBL" id="MBP2322670.1"/>
    </source>
</evidence>
<accession>A0ABS4TF11</accession>
<dbReference type="RefSeq" id="WP_209638286.1">
    <property type="nucleotide sequence ID" value="NZ_JAGINW010000001.1"/>
</dbReference>
<evidence type="ECO:0000259" key="1">
    <source>
        <dbReference type="Pfam" id="PF13340"/>
    </source>
</evidence>
<proteinExistence type="predicted"/>
<dbReference type="InterPro" id="IPR025161">
    <property type="entry name" value="IS402-like_dom"/>
</dbReference>
<dbReference type="EMBL" id="JAGINW010000001">
    <property type="protein sequence ID" value="MBP2322670.1"/>
    <property type="molecule type" value="Genomic_DNA"/>
</dbReference>
<sequence length="286" mass="33203">MKFEPLADYLEPRLGNIYADNLIADDGFVEYRPWDPELEQAVKQYLVHEVTDEEYDRFIDMLYCAVPDGSREEQAAAILKQQLPWEVADAFHWAAVKAVPTLSQLIGDRDAWEDGGQQDDAQVWMEVHASEDQLVELAQYMNPTVPVARGELSWWHPALELKPAQLLKAWHHVVGPAASDFTDAEWELLTSCLPLRKDAYGRVVDRRAYNLTQRRRSYNGIRYRFANKIPWNRIPRRYGATGGVYMRYFLDMKNGLFANLMQSLRVIPEAANLVEWLKQMTVENRR</sequence>
<protein>
    <submittedName>
        <fullName evidence="2">Transposase</fullName>
    </submittedName>
</protein>
<organism evidence="2 3">
    <name type="scientific">Kibdelosporangium banguiense</name>
    <dbReference type="NCBI Taxonomy" id="1365924"/>
    <lineage>
        <taxon>Bacteria</taxon>
        <taxon>Bacillati</taxon>
        <taxon>Actinomycetota</taxon>
        <taxon>Actinomycetes</taxon>
        <taxon>Pseudonocardiales</taxon>
        <taxon>Pseudonocardiaceae</taxon>
        <taxon>Kibdelosporangium</taxon>
    </lineage>
</organism>
<name>A0ABS4TF11_9PSEU</name>
<feature type="domain" description="Insertion element IS402-like" evidence="1">
    <location>
        <begin position="182"/>
        <end position="260"/>
    </location>
</feature>
<dbReference type="Proteomes" id="UP001519332">
    <property type="component" value="Unassembled WGS sequence"/>
</dbReference>
<evidence type="ECO:0000313" key="3">
    <source>
        <dbReference type="Proteomes" id="UP001519332"/>
    </source>
</evidence>
<reference evidence="2 3" key="1">
    <citation type="submission" date="2021-03" db="EMBL/GenBank/DDBJ databases">
        <title>Sequencing the genomes of 1000 actinobacteria strains.</title>
        <authorList>
            <person name="Klenk H.-P."/>
        </authorList>
    </citation>
    <scope>NUCLEOTIDE SEQUENCE [LARGE SCALE GENOMIC DNA]</scope>
    <source>
        <strain evidence="2 3">DSM 46670</strain>
    </source>
</reference>
<keyword evidence="3" id="KW-1185">Reference proteome</keyword>
<dbReference type="Pfam" id="PF13340">
    <property type="entry name" value="DUF4096"/>
    <property type="match status" value="1"/>
</dbReference>
<comment type="caution">
    <text evidence="2">The sequence shown here is derived from an EMBL/GenBank/DDBJ whole genome shotgun (WGS) entry which is preliminary data.</text>
</comment>